<organism evidence="2">
    <name type="scientific">marine sediment metagenome</name>
    <dbReference type="NCBI Taxonomy" id="412755"/>
    <lineage>
        <taxon>unclassified sequences</taxon>
        <taxon>metagenomes</taxon>
        <taxon>ecological metagenomes</taxon>
    </lineage>
</organism>
<comment type="caution">
    <text evidence="2">The sequence shown here is derived from an EMBL/GenBank/DDBJ whole genome shotgun (WGS) entry which is preliminary data.</text>
</comment>
<feature type="compositionally biased region" description="Basic and acidic residues" evidence="1">
    <location>
        <begin position="81"/>
        <end position="116"/>
    </location>
</feature>
<gene>
    <name evidence="2" type="ORF">LCGC14_2050040</name>
</gene>
<protein>
    <submittedName>
        <fullName evidence="2">Uncharacterized protein</fullName>
    </submittedName>
</protein>
<dbReference type="EMBL" id="LAZR01024211">
    <property type="protein sequence ID" value="KKL75924.1"/>
    <property type="molecule type" value="Genomic_DNA"/>
</dbReference>
<name>A0A0F9EPE5_9ZZZZ</name>
<reference evidence="2" key="1">
    <citation type="journal article" date="2015" name="Nature">
        <title>Complex archaea that bridge the gap between prokaryotes and eukaryotes.</title>
        <authorList>
            <person name="Spang A."/>
            <person name="Saw J.H."/>
            <person name="Jorgensen S.L."/>
            <person name="Zaremba-Niedzwiedzka K."/>
            <person name="Martijn J."/>
            <person name="Lind A.E."/>
            <person name="van Eijk R."/>
            <person name="Schleper C."/>
            <person name="Guy L."/>
            <person name="Ettema T.J."/>
        </authorList>
    </citation>
    <scope>NUCLEOTIDE SEQUENCE</scope>
</reference>
<proteinExistence type="predicted"/>
<sequence>MRKPKRKRHKKHIHTLEQVEQLLTLIKEWTRYEIAARLLPLETNLCIDYYRRMLEKENEIRFLLYGSSDLPTLAKLQGMNKTEDEVVTRPTRQDAAFKPDEERARRRSTREAELSPRRRSRTARSRTGTSRTETGDVGSDIEAILIAAGVK</sequence>
<dbReference type="AlphaFoldDB" id="A0A0F9EPE5"/>
<evidence type="ECO:0000256" key="1">
    <source>
        <dbReference type="SAM" id="MobiDB-lite"/>
    </source>
</evidence>
<feature type="region of interest" description="Disordered" evidence="1">
    <location>
        <begin position="80"/>
        <end position="136"/>
    </location>
</feature>
<evidence type="ECO:0000313" key="2">
    <source>
        <dbReference type="EMBL" id="KKL75924.1"/>
    </source>
</evidence>
<accession>A0A0F9EPE5</accession>